<proteinExistence type="predicted"/>
<evidence type="ECO:0000259" key="3">
    <source>
        <dbReference type="SMART" id="SM00672"/>
    </source>
</evidence>
<dbReference type="OrthoDB" id="541052at2759"/>
<feature type="domain" description="Glycosyl transferase CAP10" evidence="3">
    <location>
        <begin position="352"/>
        <end position="642"/>
    </location>
</feature>
<reference evidence="4 5" key="1">
    <citation type="submission" date="2018-05" db="EMBL/GenBank/DDBJ databases">
        <title>Draft genome sequence of Scytalidium lignicola DSM 105466, a ubiquitous saprotrophic fungus.</title>
        <authorList>
            <person name="Buettner E."/>
            <person name="Gebauer A.M."/>
            <person name="Hofrichter M."/>
            <person name="Liers C."/>
            <person name="Kellner H."/>
        </authorList>
    </citation>
    <scope>NUCLEOTIDE SEQUENCE [LARGE SCALE GENOMIC DNA]</scope>
    <source>
        <strain evidence="4 5">DSM 105466</strain>
    </source>
</reference>
<dbReference type="PANTHER" id="PTHR12203">
    <property type="entry name" value="KDEL LYS-ASP-GLU-LEU CONTAINING - RELATED"/>
    <property type="match status" value="1"/>
</dbReference>
<evidence type="ECO:0000256" key="2">
    <source>
        <dbReference type="SAM" id="Phobius"/>
    </source>
</evidence>
<dbReference type="InterPro" id="IPR051091">
    <property type="entry name" value="O-Glucosyltr/Glycosyltrsf_90"/>
</dbReference>
<keyword evidence="2" id="KW-0812">Transmembrane</keyword>
<feature type="non-terminal residue" evidence="4">
    <location>
        <position position="1"/>
    </location>
</feature>
<feature type="non-terminal residue" evidence="4">
    <location>
        <position position="653"/>
    </location>
</feature>
<dbReference type="InterPro" id="IPR006598">
    <property type="entry name" value="CAP10"/>
</dbReference>
<comment type="caution">
    <text evidence="4">The sequence shown here is derived from an EMBL/GenBank/DDBJ whole genome shotgun (WGS) entry which is preliminary data.</text>
</comment>
<keyword evidence="5" id="KW-1185">Reference proteome</keyword>
<evidence type="ECO:0000256" key="1">
    <source>
        <dbReference type="SAM" id="MobiDB-lite"/>
    </source>
</evidence>
<keyword evidence="2" id="KW-0472">Membrane</keyword>
<evidence type="ECO:0000313" key="4">
    <source>
        <dbReference type="EMBL" id="RFU34271.1"/>
    </source>
</evidence>
<sequence>MVSPPRRASGLVRYILVAALMVTAFFYFQPTSYVPPIGPHFPGQLTSELEAPLPQPPPNQPTTATTTTTKLENNVPAQSASPEPPKESKPSAVSPAPSRHPIDELIEIGEKTFIDLIGKETNDLHAAAEEYRKRRGRHPPPGFDKWFAFAQEKKIVMVEDFFDQIYHDLRPFWAVDPALIRKEARTYEMAINVRNHNATSGSGWFWTKIWLELVKTIEDLLPDMDLPLNAMDEPRVVAPWEEINELVGKEQLARRLVPPSEVISEFQNLPSRNKGDEDVEVKDKNWEKEGPFWELAIRGCPPDSPARKAAIVTNFNATPIISLNYALPHSYKGFISNFSLSTDFCHQPDLQTLEGIFIKPLSISSTKQLFPLFGGSKLPTNNEILLPAPMYWNEEERFSGGDNHGGPWEKKTDGIVWRGVATGGRHREENWRGFQRHRFIAMTNATKITAAEKWQTLPENWALPSSAYDIAAQQEGRLGEWTKEWSDTGFIDLMCPPKKENCNYTKPYFKISKSIKMAEQYNKKFLPDIDGNSFSGRYRGFLMSTSLPIKSTIFKEWHDSRLVPWVHFVPMDNRFGDFFGIMEYFMGYDGGKSGLKRPSHDDKAAKIANAGKEWAEKVLRKEDMQAYVLRLLLEYGRLLDERRDKMGWVDDLL</sequence>
<dbReference type="EMBL" id="NCSJ02000023">
    <property type="protein sequence ID" value="RFU34271.1"/>
    <property type="molecule type" value="Genomic_DNA"/>
</dbReference>
<dbReference type="Proteomes" id="UP000258309">
    <property type="component" value="Unassembled WGS sequence"/>
</dbReference>
<dbReference type="PANTHER" id="PTHR12203:SF22">
    <property type="entry name" value="CAPSULE ASSOCIATED PROTEIN"/>
    <property type="match status" value="1"/>
</dbReference>
<dbReference type="Pfam" id="PF05686">
    <property type="entry name" value="Glyco_transf_90"/>
    <property type="match status" value="1"/>
</dbReference>
<feature type="transmembrane region" description="Helical" evidence="2">
    <location>
        <begin position="12"/>
        <end position="28"/>
    </location>
</feature>
<keyword evidence="2" id="KW-1133">Transmembrane helix</keyword>
<gene>
    <name evidence="4" type="ORF">B7463_g2052</name>
</gene>
<feature type="region of interest" description="Disordered" evidence="1">
    <location>
        <begin position="44"/>
        <end position="100"/>
    </location>
</feature>
<dbReference type="SMART" id="SM00672">
    <property type="entry name" value="CAP10"/>
    <property type="match status" value="1"/>
</dbReference>
<dbReference type="OMA" id="PAPMYWN"/>
<organism evidence="4 5">
    <name type="scientific">Scytalidium lignicola</name>
    <name type="common">Hyphomycete</name>
    <dbReference type="NCBI Taxonomy" id="5539"/>
    <lineage>
        <taxon>Eukaryota</taxon>
        <taxon>Fungi</taxon>
        <taxon>Dikarya</taxon>
        <taxon>Ascomycota</taxon>
        <taxon>Pezizomycotina</taxon>
        <taxon>Leotiomycetes</taxon>
        <taxon>Leotiomycetes incertae sedis</taxon>
        <taxon>Scytalidium</taxon>
    </lineage>
</organism>
<name>A0A3E2HMK1_SCYLI</name>
<protein>
    <recommendedName>
        <fullName evidence="3">Glycosyl transferase CAP10 domain-containing protein</fullName>
    </recommendedName>
</protein>
<accession>A0A3E2HMK1</accession>
<evidence type="ECO:0000313" key="5">
    <source>
        <dbReference type="Proteomes" id="UP000258309"/>
    </source>
</evidence>
<dbReference type="AlphaFoldDB" id="A0A3E2HMK1"/>